<evidence type="ECO:0000313" key="3">
    <source>
        <dbReference type="Proteomes" id="UP000282386"/>
    </source>
</evidence>
<dbReference type="PANTHER" id="PTHR47649">
    <property type="entry name" value="RIBONUCLEASE D"/>
    <property type="match status" value="1"/>
</dbReference>
<evidence type="ECO:0000313" key="2">
    <source>
        <dbReference type="EMBL" id="VEI23319.1"/>
    </source>
</evidence>
<dbReference type="Pfam" id="PF01612">
    <property type="entry name" value="DNA_pol_A_exo1"/>
    <property type="match status" value="1"/>
</dbReference>
<dbReference type="SUPFAM" id="SSF53098">
    <property type="entry name" value="Ribonuclease H-like"/>
    <property type="match status" value="1"/>
</dbReference>
<evidence type="ECO:0000259" key="1">
    <source>
        <dbReference type="PROSITE" id="PS50967"/>
    </source>
</evidence>
<dbReference type="GO" id="GO:0006139">
    <property type="term" value="P:nucleobase-containing compound metabolic process"/>
    <property type="evidence" value="ECO:0007669"/>
    <property type="project" value="InterPro"/>
</dbReference>
<dbReference type="RefSeq" id="WP_232018522.1">
    <property type="nucleotide sequence ID" value="NZ_CAURCD010000041.1"/>
</dbReference>
<dbReference type="PANTHER" id="PTHR47649:SF1">
    <property type="entry name" value="RIBONUCLEASE D"/>
    <property type="match status" value="1"/>
</dbReference>
<dbReference type="InterPro" id="IPR041605">
    <property type="entry name" value="Exo_C"/>
</dbReference>
<proteinExistence type="predicted"/>
<name>A0A7Z9A5H2_9MICC</name>
<dbReference type="InterPro" id="IPR036397">
    <property type="entry name" value="RNaseH_sf"/>
</dbReference>
<dbReference type="InterPro" id="IPR002562">
    <property type="entry name" value="3'-5'_exonuclease_dom"/>
</dbReference>
<dbReference type="SMART" id="SM00341">
    <property type="entry name" value="HRDC"/>
    <property type="match status" value="1"/>
</dbReference>
<dbReference type="EMBL" id="LR134479">
    <property type="protein sequence ID" value="VEI23319.1"/>
    <property type="molecule type" value="Genomic_DNA"/>
</dbReference>
<organism evidence="2 3">
    <name type="scientific">Rothia aeria</name>
    <dbReference type="NCBI Taxonomy" id="172042"/>
    <lineage>
        <taxon>Bacteria</taxon>
        <taxon>Bacillati</taxon>
        <taxon>Actinomycetota</taxon>
        <taxon>Actinomycetes</taxon>
        <taxon>Micrococcales</taxon>
        <taxon>Micrococcaceae</taxon>
        <taxon>Rothia</taxon>
    </lineage>
</organism>
<accession>A0A7Z9A5H2</accession>
<dbReference type="Proteomes" id="UP000282386">
    <property type="component" value="Chromosome"/>
</dbReference>
<dbReference type="EC" id="3.1.13.5" evidence="2"/>
<dbReference type="SMART" id="SM00474">
    <property type="entry name" value="35EXOc"/>
    <property type="match status" value="1"/>
</dbReference>
<dbReference type="AlphaFoldDB" id="A0A7Z9A5H2"/>
<dbReference type="Pfam" id="PF00570">
    <property type="entry name" value="HRDC"/>
    <property type="match status" value="1"/>
</dbReference>
<feature type="domain" description="HRDC" evidence="1">
    <location>
        <begin position="247"/>
        <end position="327"/>
    </location>
</feature>
<dbReference type="InterPro" id="IPR010997">
    <property type="entry name" value="HRDC-like_sf"/>
</dbReference>
<dbReference type="Pfam" id="PF18305">
    <property type="entry name" value="DNA_pol_A_exoN"/>
    <property type="match status" value="1"/>
</dbReference>
<dbReference type="GO" id="GO:0008408">
    <property type="term" value="F:3'-5' exonuclease activity"/>
    <property type="evidence" value="ECO:0007669"/>
    <property type="project" value="InterPro"/>
</dbReference>
<gene>
    <name evidence="2" type="primary">rnd</name>
    <name evidence="2" type="ORF">NCTC10207_01426</name>
</gene>
<dbReference type="GO" id="GO:0003676">
    <property type="term" value="F:nucleic acid binding"/>
    <property type="evidence" value="ECO:0007669"/>
    <property type="project" value="InterPro"/>
</dbReference>
<dbReference type="Gene3D" id="1.10.150.80">
    <property type="entry name" value="HRDC domain"/>
    <property type="match status" value="2"/>
</dbReference>
<dbReference type="Gene3D" id="3.30.420.10">
    <property type="entry name" value="Ribonuclease H-like superfamily/Ribonuclease H"/>
    <property type="match status" value="1"/>
</dbReference>
<dbReference type="InterPro" id="IPR044876">
    <property type="entry name" value="HRDC_dom_sf"/>
</dbReference>
<protein>
    <submittedName>
        <fullName evidence="2">Ribonuclease D</fullName>
        <ecNumber evidence="2">3.1.13.5</ecNumber>
    </submittedName>
</protein>
<reference evidence="2 3" key="1">
    <citation type="submission" date="2018-12" db="EMBL/GenBank/DDBJ databases">
        <authorList>
            <consortium name="Pathogen Informatics"/>
        </authorList>
    </citation>
    <scope>NUCLEOTIDE SEQUENCE [LARGE SCALE GENOMIC DNA]</scope>
    <source>
        <strain evidence="2 3">NCTC10207</strain>
    </source>
</reference>
<dbReference type="SUPFAM" id="SSF47819">
    <property type="entry name" value="HRDC-like"/>
    <property type="match status" value="1"/>
</dbReference>
<keyword evidence="2" id="KW-0378">Hydrolase</keyword>
<dbReference type="PROSITE" id="PS50967">
    <property type="entry name" value="HRDC"/>
    <property type="match status" value="1"/>
</dbReference>
<dbReference type="InterPro" id="IPR002121">
    <property type="entry name" value="HRDC_dom"/>
</dbReference>
<sequence>MSPSSTEPSHSPVSDDTLGELRGFVVPEVVPLDSPSVPIPPVIDTERALHRAADELAGASGPVAVDTERAQGIRYGRRAFLVQLKRDNKIYLIDPEAFKDLRIINDALTDAEWVIHAAIQDFPSLDMLGMRPKHLFDTELGARLAGMERVNLGAVVEELLGYRLAKKHSKEDWSTRPLPKNWLNYASLDVDVLIDLRDAVEELLDSQGKLGIAREEFAHLCLMPAFDEQQYRAERWRKTKGRNELRSVRQLTALRNLWFERDKLAQKKDIDSKRLLSDAALVAAAKTMPHTVPGILEIPGFQTRLLKREAPRWVRAITDAARDHDPVPYSTPSSAPPPLKAWETKRPESLAIFTEVREVINALSERLGIPAQNIINTEYVRRLCWEPPEPYSQDALAAALYECGARRWQVQLLAPQIHQIFVAHLEK</sequence>
<dbReference type="CDD" id="cd06142">
    <property type="entry name" value="RNaseD_exo"/>
    <property type="match status" value="1"/>
</dbReference>
<dbReference type="InterPro" id="IPR051086">
    <property type="entry name" value="RNase_D-like"/>
</dbReference>
<dbReference type="GO" id="GO:0033890">
    <property type="term" value="F:ribonuclease D activity"/>
    <property type="evidence" value="ECO:0007669"/>
    <property type="project" value="UniProtKB-EC"/>
</dbReference>
<dbReference type="GO" id="GO:0000166">
    <property type="term" value="F:nucleotide binding"/>
    <property type="evidence" value="ECO:0007669"/>
    <property type="project" value="InterPro"/>
</dbReference>
<dbReference type="InterPro" id="IPR012337">
    <property type="entry name" value="RNaseH-like_sf"/>
</dbReference>